<feature type="transmembrane region" description="Helical" evidence="8">
    <location>
        <begin position="65"/>
        <end position="87"/>
    </location>
</feature>
<protein>
    <submittedName>
        <fullName evidence="9">Sodium:solute symporter family protein</fullName>
    </submittedName>
</protein>
<keyword evidence="3" id="KW-0813">Transport</keyword>
<evidence type="ECO:0000313" key="10">
    <source>
        <dbReference type="Proteomes" id="UP000306007"/>
    </source>
</evidence>
<keyword evidence="10" id="KW-1185">Reference proteome</keyword>
<feature type="transmembrane region" description="Helical" evidence="8">
    <location>
        <begin position="214"/>
        <end position="240"/>
    </location>
</feature>
<feature type="transmembrane region" description="Helical" evidence="8">
    <location>
        <begin position="128"/>
        <end position="149"/>
    </location>
</feature>
<sequence length="431" mass="44700">MVVAFILGGASWGATYGLGGIWYGFACGLGLLVLGLTLARPMRALALYTVPDVLEMRYRSKTIRLLAALLSLLALVGILGAQVWAASAIFEAIGLPGTAGAVLATLVFIAYTAFSGLWAVALTDFVQVIIGSVGIFVAVVLGLIKVGGINGLRGALEGIQGLPQPASSYFSLTSLGASLLALTLLATVMYTLIGQDFYQRLFAAKDEKTARRGAIYAGALLMALSFLPALAGMLAIALSGNPESIINSPKTAVPALVITVFGSGVGAIFVAAVLAAVMSTADSLLSAATSHMVRDIYASFINPKADEKKLLNLSVITTVAIGLLSLVAALTIQGIVELLIYSYDVYTSGVFIPLVLGIYWRRATKEGALAGMAAGSLAAVLGITGVVSFQYWEYIYVSGALVSAVVMVLVSLATRAEPLEGELEEAFSVRG</sequence>
<dbReference type="Gene3D" id="1.20.1730.10">
    <property type="entry name" value="Sodium/glucose cotransporter"/>
    <property type="match status" value="1"/>
</dbReference>
<dbReference type="CDD" id="cd10322">
    <property type="entry name" value="SLC5sbd"/>
    <property type="match status" value="1"/>
</dbReference>
<gene>
    <name evidence="9" type="ORF">FH039_06490</name>
</gene>
<evidence type="ECO:0000256" key="4">
    <source>
        <dbReference type="ARBA" id="ARBA00022692"/>
    </source>
</evidence>
<evidence type="ECO:0000256" key="7">
    <source>
        <dbReference type="RuleBase" id="RU362091"/>
    </source>
</evidence>
<keyword evidence="4 8" id="KW-0812">Transmembrane</keyword>
<evidence type="ECO:0000256" key="5">
    <source>
        <dbReference type="ARBA" id="ARBA00022989"/>
    </source>
</evidence>
<feature type="transmembrane region" description="Helical" evidence="8">
    <location>
        <begin position="99"/>
        <end position="121"/>
    </location>
</feature>
<feature type="transmembrane region" description="Helical" evidence="8">
    <location>
        <begin position="394"/>
        <end position="413"/>
    </location>
</feature>
<dbReference type="PROSITE" id="PS50283">
    <property type="entry name" value="NA_SOLUT_SYMP_3"/>
    <property type="match status" value="1"/>
</dbReference>
<feature type="transmembrane region" description="Helical" evidence="8">
    <location>
        <begin position="338"/>
        <end position="360"/>
    </location>
</feature>
<dbReference type="AlphaFoldDB" id="A0A4Y5SLQ4"/>
<organism evidence="9 10">
    <name type="scientific">Thermococcus indicus</name>
    <dbReference type="NCBI Taxonomy" id="2586643"/>
    <lineage>
        <taxon>Archaea</taxon>
        <taxon>Methanobacteriati</taxon>
        <taxon>Methanobacteriota</taxon>
        <taxon>Thermococci</taxon>
        <taxon>Thermococcales</taxon>
        <taxon>Thermococcaceae</taxon>
        <taxon>Thermococcus</taxon>
    </lineage>
</organism>
<dbReference type="NCBIfam" id="TIGR00813">
    <property type="entry name" value="sss"/>
    <property type="match status" value="1"/>
</dbReference>
<dbReference type="GO" id="GO:0005886">
    <property type="term" value="C:plasma membrane"/>
    <property type="evidence" value="ECO:0007669"/>
    <property type="project" value="TreeGrafter"/>
</dbReference>
<reference evidence="9 10" key="1">
    <citation type="submission" date="2019-06" db="EMBL/GenBank/DDBJ databases">
        <title>Thermococcus indicus sp. nov., a Fe(III)-reducing hyperthermophilic archaeon isolated from the Onnuri vent field of the Central Indian Ocean ridge.</title>
        <authorList>
            <person name="Lim J.K."/>
            <person name="Kim Y.J."/>
            <person name="Kwon K.K."/>
        </authorList>
    </citation>
    <scope>NUCLEOTIDE SEQUENCE [LARGE SCALE GENOMIC DNA]</scope>
    <source>
        <strain evidence="9 10">IOH1</strain>
    </source>
</reference>
<name>A0A4Y5SLQ4_9EURY</name>
<dbReference type="PANTHER" id="PTHR48086">
    <property type="entry name" value="SODIUM/PROLINE SYMPORTER-RELATED"/>
    <property type="match status" value="1"/>
</dbReference>
<feature type="transmembrane region" description="Helical" evidence="8">
    <location>
        <begin position="367"/>
        <end position="388"/>
    </location>
</feature>
<evidence type="ECO:0000256" key="8">
    <source>
        <dbReference type="SAM" id="Phobius"/>
    </source>
</evidence>
<dbReference type="InterPro" id="IPR050277">
    <property type="entry name" value="Sodium:Solute_Symporter"/>
</dbReference>
<dbReference type="InterPro" id="IPR038377">
    <property type="entry name" value="Na/Glc_symporter_sf"/>
</dbReference>
<feature type="transmembrane region" description="Helical" evidence="8">
    <location>
        <begin position="169"/>
        <end position="193"/>
    </location>
</feature>
<proteinExistence type="inferred from homology"/>
<dbReference type="InterPro" id="IPR001734">
    <property type="entry name" value="Na/solute_symporter"/>
</dbReference>
<evidence type="ECO:0000256" key="6">
    <source>
        <dbReference type="ARBA" id="ARBA00023136"/>
    </source>
</evidence>
<feature type="transmembrane region" description="Helical" evidence="8">
    <location>
        <begin position="20"/>
        <end position="39"/>
    </location>
</feature>
<keyword evidence="5 8" id="KW-1133">Transmembrane helix</keyword>
<keyword evidence="6 8" id="KW-0472">Membrane</keyword>
<dbReference type="KEGG" id="tic:FH039_06490"/>
<accession>A0A4Y5SLQ4</accession>
<feature type="transmembrane region" description="Helical" evidence="8">
    <location>
        <begin position="310"/>
        <end position="332"/>
    </location>
</feature>
<feature type="transmembrane region" description="Helical" evidence="8">
    <location>
        <begin position="252"/>
        <end position="277"/>
    </location>
</feature>
<dbReference type="Proteomes" id="UP000306007">
    <property type="component" value="Chromosome"/>
</dbReference>
<dbReference type="RefSeq" id="WP_139680657.1">
    <property type="nucleotide sequence ID" value="NZ_CP040846.1"/>
</dbReference>
<comment type="subcellular location">
    <subcellularLocation>
        <location evidence="1">Membrane</location>
        <topology evidence="1">Multi-pass membrane protein</topology>
    </subcellularLocation>
</comment>
<dbReference type="EMBL" id="CP040846">
    <property type="protein sequence ID" value="QDA31314.1"/>
    <property type="molecule type" value="Genomic_DNA"/>
</dbReference>
<dbReference type="GO" id="GO:0022857">
    <property type="term" value="F:transmembrane transporter activity"/>
    <property type="evidence" value="ECO:0007669"/>
    <property type="project" value="InterPro"/>
</dbReference>
<comment type="similarity">
    <text evidence="2 7">Belongs to the sodium:solute symporter (SSF) (TC 2.A.21) family.</text>
</comment>
<dbReference type="Pfam" id="PF00474">
    <property type="entry name" value="SSF"/>
    <property type="match status" value="1"/>
</dbReference>
<evidence type="ECO:0000313" key="9">
    <source>
        <dbReference type="EMBL" id="QDA31314.1"/>
    </source>
</evidence>
<dbReference type="GeneID" id="40474816"/>
<dbReference type="PANTHER" id="PTHR48086:SF7">
    <property type="entry name" value="SODIUM-SOLUTE SYMPORTER-RELATED"/>
    <property type="match status" value="1"/>
</dbReference>
<evidence type="ECO:0000256" key="3">
    <source>
        <dbReference type="ARBA" id="ARBA00022448"/>
    </source>
</evidence>
<evidence type="ECO:0000256" key="2">
    <source>
        <dbReference type="ARBA" id="ARBA00006434"/>
    </source>
</evidence>
<dbReference type="OrthoDB" id="9779at2157"/>
<evidence type="ECO:0000256" key="1">
    <source>
        <dbReference type="ARBA" id="ARBA00004141"/>
    </source>
</evidence>